<proteinExistence type="predicted"/>
<reference evidence="1 2" key="1">
    <citation type="journal article" date="2015" name="Sci. Rep.">
        <title>Chromosome-level genome map provides insights into diverse defense mechanisms in the medicinal fungus Ganoderma sinense.</title>
        <authorList>
            <person name="Zhu Y."/>
            <person name="Xu J."/>
            <person name="Sun C."/>
            <person name="Zhou S."/>
            <person name="Xu H."/>
            <person name="Nelson D.R."/>
            <person name="Qian J."/>
            <person name="Song J."/>
            <person name="Luo H."/>
            <person name="Xiang L."/>
            <person name="Li Y."/>
            <person name="Xu Z."/>
            <person name="Ji A."/>
            <person name="Wang L."/>
            <person name="Lu S."/>
            <person name="Hayward A."/>
            <person name="Sun W."/>
            <person name="Li X."/>
            <person name="Schwartz D.C."/>
            <person name="Wang Y."/>
            <person name="Chen S."/>
        </authorList>
    </citation>
    <scope>NUCLEOTIDE SEQUENCE [LARGE SCALE GENOMIC DNA]</scope>
    <source>
        <strain evidence="1 2">ZZ0214-1</strain>
    </source>
</reference>
<accession>A0A2G8SGF1</accession>
<protein>
    <submittedName>
        <fullName evidence="1">Uncharacterized protein</fullName>
    </submittedName>
</protein>
<dbReference type="STRING" id="1077348.A0A2G8SGF1"/>
<name>A0A2G8SGF1_9APHY</name>
<dbReference type="EMBL" id="AYKW01000009">
    <property type="protein sequence ID" value="PIL32846.1"/>
    <property type="molecule type" value="Genomic_DNA"/>
</dbReference>
<sequence length="94" mass="10978">MSAGAFMFVNMDAFKAWLYREEKMAELVKGATDTFKAVPLRFKGYEGTELMWDRHSRDGRKPYTKKYLGRCSAERSSEWPVGRARTYEVKQPEV</sequence>
<gene>
    <name evidence="1" type="ORF">GSI_04963</name>
</gene>
<dbReference type="AlphaFoldDB" id="A0A2G8SGF1"/>
<keyword evidence="2" id="KW-1185">Reference proteome</keyword>
<comment type="caution">
    <text evidence="1">The sequence shown here is derived from an EMBL/GenBank/DDBJ whole genome shotgun (WGS) entry which is preliminary data.</text>
</comment>
<organism evidence="1 2">
    <name type="scientific">Ganoderma sinense ZZ0214-1</name>
    <dbReference type="NCBI Taxonomy" id="1077348"/>
    <lineage>
        <taxon>Eukaryota</taxon>
        <taxon>Fungi</taxon>
        <taxon>Dikarya</taxon>
        <taxon>Basidiomycota</taxon>
        <taxon>Agaricomycotina</taxon>
        <taxon>Agaricomycetes</taxon>
        <taxon>Polyporales</taxon>
        <taxon>Polyporaceae</taxon>
        <taxon>Ganoderma</taxon>
    </lineage>
</organism>
<evidence type="ECO:0000313" key="1">
    <source>
        <dbReference type="EMBL" id="PIL32846.1"/>
    </source>
</evidence>
<evidence type="ECO:0000313" key="2">
    <source>
        <dbReference type="Proteomes" id="UP000230002"/>
    </source>
</evidence>
<dbReference type="Proteomes" id="UP000230002">
    <property type="component" value="Unassembled WGS sequence"/>
</dbReference>